<dbReference type="InterPro" id="IPR044053">
    <property type="entry name" value="AsaB-like"/>
</dbReference>
<comment type="similarity">
    <text evidence="1">Belongs to the asaB hydroxylase/desaturase family.</text>
</comment>
<dbReference type="InterPro" id="IPR016024">
    <property type="entry name" value="ARM-type_fold"/>
</dbReference>
<reference evidence="4" key="1">
    <citation type="submission" date="2021-02" db="EMBL/GenBank/DDBJ databases">
        <authorList>
            <person name="Dougan E. K."/>
            <person name="Rhodes N."/>
            <person name="Thang M."/>
            <person name="Chan C."/>
        </authorList>
    </citation>
    <scope>NUCLEOTIDE SEQUENCE</scope>
</reference>
<dbReference type="SUPFAM" id="SSF48371">
    <property type="entry name" value="ARM repeat"/>
    <property type="match status" value="1"/>
</dbReference>
<dbReference type="Proteomes" id="UP000601435">
    <property type="component" value="Unassembled WGS sequence"/>
</dbReference>
<protein>
    <submittedName>
        <fullName evidence="4">AarA protein</fullName>
    </submittedName>
</protein>
<feature type="transmembrane region" description="Helical" evidence="3">
    <location>
        <begin position="416"/>
        <end position="439"/>
    </location>
</feature>
<dbReference type="OrthoDB" id="412788at2759"/>
<evidence type="ECO:0000256" key="3">
    <source>
        <dbReference type="SAM" id="Phobius"/>
    </source>
</evidence>
<dbReference type="EMBL" id="CAJNJA010041498">
    <property type="protein sequence ID" value="CAE7775577.1"/>
    <property type="molecule type" value="Genomic_DNA"/>
</dbReference>
<feature type="transmembrane region" description="Helical" evidence="3">
    <location>
        <begin position="451"/>
        <end position="472"/>
    </location>
</feature>
<proteinExistence type="inferred from homology"/>
<feature type="transmembrane region" description="Helical" evidence="3">
    <location>
        <begin position="492"/>
        <end position="514"/>
    </location>
</feature>
<keyword evidence="5" id="KW-1185">Reference proteome</keyword>
<dbReference type="GO" id="GO:0016491">
    <property type="term" value="F:oxidoreductase activity"/>
    <property type="evidence" value="ECO:0007669"/>
    <property type="project" value="InterPro"/>
</dbReference>
<dbReference type="PANTHER" id="PTHR34598">
    <property type="entry name" value="BLL6449 PROTEIN"/>
    <property type="match status" value="1"/>
</dbReference>
<name>A0A812YFV5_9DINO</name>
<comment type="caution">
    <text evidence="4">The sequence shown here is derived from an EMBL/GenBank/DDBJ whole genome shotgun (WGS) entry which is preliminary data.</text>
</comment>
<evidence type="ECO:0000256" key="1">
    <source>
        <dbReference type="ARBA" id="ARBA00023604"/>
    </source>
</evidence>
<gene>
    <name evidence="4" type="primary">aarA</name>
    <name evidence="4" type="ORF">SNEC2469_LOCUS22692</name>
</gene>
<sequence length="1165" mass="129020">MSPPEIFENNLPGTISSEAPKQIQDPTMAGSKTVTSQAEYVEASIAMLPAGCGKALHAGAPEQQKTMFALFWKDGSPQPILPPGVDTHWQKVCIRNARSLQPQPSLAKDGFQLVKIQSGVKDWSHSAADELWCDEVIKLAKQETGAQEVFVLGGGPLHRNGTSTSIGYCTSAHIDHSQYCEEFLPASVRAACAGKHFAVYNLWRSTDMQSPVTGFALAFLHPASLCPDDLVYCEQYSEKLYKKVVEASSSMSSGQDARCVDGIPYSTYRAAAAHQNLEPDRHSEEAKADLNIVWRPMHSEQHQWLYFPKMTADEVLIFRQYDTREDQVEKSELFALLAHVQMKLSHPDVPASRLFSLRTVSRLDYGQLEDESGSDTDDLKASSIDSETQPDACSCLRATVPTKTRFPKAFLSQATYLQAFALSAAFCVVLMSMDLLFAVDVLGIVRECRAVFLYSILCVALVLAGGMASPLIVGEQSLKDAWWNSVLKAETLYLFLNPIVLFYADLISDIFMVLRFRRSGHIDLVCLNCLAILAGSVSSVVTGTSCGSRQTGSNAGGAKPVYRFSNDMYAVLTFLQITPLTLVLRPVWLFFSSVDGTGVDLKHRQYQLMLSREGYFMDLARATKGEAFTEALLSVSVQTYALVHGSIAWDTLAAVSVMTSICAIAKAFASVDKKGFVSREINGQEVLSGLADQASVQHFLVLLYRLAEVGSRIVFFPLLQLIFYDFKIFGYRYTGVLFWTLDCLLQCFFIYQATGNPEKLAWSVPNTIGAFEPLLLAGAFSTALLSMPPMHNVLTHFLELVVATILSSALRLERIQLLWEDRARLLCLFIASTVTRYVLFWVVRKFCACNVKTEHQSSGPKLEDVLTCKLDRADKNVPLNIVCLREWAKPLSQEDDLINRRQLFKWVQEQRQHINIELSVCQLIGRLAAAEHMKMVLLDEGAVDALRAAMERSFVVMDGMAGCCALRTNTVTILWSACMGINNLVTDNAQLQKELAAKEIPVCLVKVLKSLSPQKDGVEAVQGMQLAYAALQKFASEHTVHIDGMSALVLASLKLNRDDVDHMLVAFSLVCTAVGAKMPKSTGWQEEALAQVLINMRKHLADVDVQRLACIAVRTLVNDSDITDPKQKRLMAVRARDDVFKSMDKHPNNPSLQYEAKKILDGCEP</sequence>
<evidence type="ECO:0000256" key="2">
    <source>
        <dbReference type="SAM" id="MobiDB-lite"/>
    </source>
</evidence>
<dbReference type="Gene3D" id="1.25.10.10">
    <property type="entry name" value="Leucine-rich Repeat Variant"/>
    <property type="match status" value="1"/>
</dbReference>
<accession>A0A812YFV5</accession>
<feature type="region of interest" description="Disordered" evidence="2">
    <location>
        <begin position="1"/>
        <end position="21"/>
    </location>
</feature>
<dbReference type="PANTHER" id="PTHR34598:SF3">
    <property type="entry name" value="OXIDOREDUCTASE AN1597"/>
    <property type="match status" value="1"/>
</dbReference>
<feature type="transmembrane region" description="Helical" evidence="3">
    <location>
        <begin position="569"/>
        <end position="591"/>
    </location>
</feature>
<dbReference type="NCBIfam" id="NF041278">
    <property type="entry name" value="CmcJ_NvfI_EfuI"/>
    <property type="match status" value="1"/>
</dbReference>
<evidence type="ECO:0000313" key="5">
    <source>
        <dbReference type="Proteomes" id="UP000601435"/>
    </source>
</evidence>
<keyword evidence="3" id="KW-0472">Membrane</keyword>
<feature type="transmembrane region" description="Helical" evidence="3">
    <location>
        <begin position="730"/>
        <end position="751"/>
    </location>
</feature>
<organism evidence="4 5">
    <name type="scientific">Symbiodinium necroappetens</name>
    <dbReference type="NCBI Taxonomy" id="1628268"/>
    <lineage>
        <taxon>Eukaryota</taxon>
        <taxon>Sar</taxon>
        <taxon>Alveolata</taxon>
        <taxon>Dinophyceae</taxon>
        <taxon>Suessiales</taxon>
        <taxon>Symbiodiniaceae</taxon>
        <taxon>Symbiodinium</taxon>
    </lineage>
</organism>
<evidence type="ECO:0000313" key="4">
    <source>
        <dbReference type="EMBL" id="CAE7775577.1"/>
    </source>
</evidence>
<feature type="transmembrane region" description="Helical" evidence="3">
    <location>
        <begin position="793"/>
        <end position="812"/>
    </location>
</feature>
<feature type="transmembrane region" description="Helical" evidence="3">
    <location>
        <begin position="647"/>
        <end position="669"/>
    </location>
</feature>
<feature type="transmembrane region" description="Helical" evidence="3">
    <location>
        <begin position="702"/>
        <end position="724"/>
    </location>
</feature>
<dbReference type="InterPro" id="IPR011989">
    <property type="entry name" value="ARM-like"/>
</dbReference>
<keyword evidence="3" id="KW-1133">Transmembrane helix</keyword>
<feature type="transmembrane region" description="Helical" evidence="3">
    <location>
        <begin position="763"/>
        <end position="787"/>
    </location>
</feature>
<keyword evidence="3" id="KW-0812">Transmembrane</keyword>
<feature type="transmembrane region" description="Helical" evidence="3">
    <location>
        <begin position="824"/>
        <end position="843"/>
    </location>
</feature>
<dbReference type="AlphaFoldDB" id="A0A812YFV5"/>